<sequence>MRSARHGALQFPTFLLLPRRCCGSLLPPSISFHSPRVSSSVHLHHAVAQLPSLLPSPSLELVCISTAVLMEL</sequence>
<feature type="signal peptide" evidence="1">
    <location>
        <begin position="1"/>
        <end position="23"/>
    </location>
</feature>
<evidence type="ECO:0000256" key="1">
    <source>
        <dbReference type="SAM" id="SignalP"/>
    </source>
</evidence>
<name>A0A6A5Z836_9PLEO</name>
<proteinExistence type="predicted"/>
<feature type="chain" id="PRO_5025642923" description="REJ domain-containing protein" evidence="1">
    <location>
        <begin position="24"/>
        <end position="72"/>
    </location>
</feature>
<protein>
    <recommendedName>
        <fullName evidence="4">REJ domain-containing protein</fullName>
    </recommendedName>
</protein>
<accession>A0A6A5Z836</accession>
<keyword evidence="1" id="KW-0732">Signal</keyword>
<keyword evidence="3" id="KW-1185">Reference proteome</keyword>
<gene>
    <name evidence="2" type="ORF">BDV96DRAFT_66118</name>
</gene>
<dbReference type="AlphaFoldDB" id="A0A6A5Z836"/>
<evidence type="ECO:0000313" key="2">
    <source>
        <dbReference type="EMBL" id="KAF2115223.1"/>
    </source>
</evidence>
<organism evidence="2 3">
    <name type="scientific">Lophiotrema nucula</name>
    <dbReference type="NCBI Taxonomy" id="690887"/>
    <lineage>
        <taxon>Eukaryota</taxon>
        <taxon>Fungi</taxon>
        <taxon>Dikarya</taxon>
        <taxon>Ascomycota</taxon>
        <taxon>Pezizomycotina</taxon>
        <taxon>Dothideomycetes</taxon>
        <taxon>Pleosporomycetidae</taxon>
        <taxon>Pleosporales</taxon>
        <taxon>Lophiotremataceae</taxon>
        <taxon>Lophiotrema</taxon>
    </lineage>
</organism>
<evidence type="ECO:0000313" key="3">
    <source>
        <dbReference type="Proteomes" id="UP000799770"/>
    </source>
</evidence>
<dbReference type="Proteomes" id="UP000799770">
    <property type="component" value="Unassembled WGS sequence"/>
</dbReference>
<evidence type="ECO:0008006" key="4">
    <source>
        <dbReference type="Google" id="ProtNLM"/>
    </source>
</evidence>
<dbReference type="EMBL" id="ML977323">
    <property type="protein sequence ID" value="KAF2115223.1"/>
    <property type="molecule type" value="Genomic_DNA"/>
</dbReference>
<reference evidence="2" key="1">
    <citation type="journal article" date="2020" name="Stud. Mycol.">
        <title>101 Dothideomycetes genomes: a test case for predicting lifestyles and emergence of pathogens.</title>
        <authorList>
            <person name="Haridas S."/>
            <person name="Albert R."/>
            <person name="Binder M."/>
            <person name="Bloem J."/>
            <person name="Labutti K."/>
            <person name="Salamov A."/>
            <person name="Andreopoulos B."/>
            <person name="Baker S."/>
            <person name="Barry K."/>
            <person name="Bills G."/>
            <person name="Bluhm B."/>
            <person name="Cannon C."/>
            <person name="Castanera R."/>
            <person name="Culley D."/>
            <person name="Daum C."/>
            <person name="Ezra D."/>
            <person name="Gonzalez J."/>
            <person name="Henrissat B."/>
            <person name="Kuo A."/>
            <person name="Liang C."/>
            <person name="Lipzen A."/>
            <person name="Lutzoni F."/>
            <person name="Magnuson J."/>
            <person name="Mondo S."/>
            <person name="Nolan M."/>
            <person name="Ohm R."/>
            <person name="Pangilinan J."/>
            <person name="Park H.-J."/>
            <person name="Ramirez L."/>
            <person name="Alfaro M."/>
            <person name="Sun H."/>
            <person name="Tritt A."/>
            <person name="Yoshinaga Y."/>
            <person name="Zwiers L.-H."/>
            <person name="Turgeon B."/>
            <person name="Goodwin S."/>
            <person name="Spatafora J."/>
            <person name="Crous P."/>
            <person name="Grigoriev I."/>
        </authorList>
    </citation>
    <scope>NUCLEOTIDE SEQUENCE</scope>
    <source>
        <strain evidence="2">CBS 627.86</strain>
    </source>
</reference>